<dbReference type="Proteomes" id="UP001418222">
    <property type="component" value="Unassembled WGS sequence"/>
</dbReference>
<comment type="pathway">
    <text evidence="2 5">Protein modification; protein ubiquitination.</text>
</comment>
<feature type="region of interest" description="Disordered" evidence="6">
    <location>
        <begin position="1"/>
        <end position="21"/>
    </location>
</feature>
<keyword evidence="4 5" id="KW-0833">Ubl conjugation pathway</keyword>
<feature type="compositionally biased region" description="Basic residues" evidence="6">
    <location>
        <begin position="7"/>
        <end position="16"/>
    </location>
</feature>
<evidence type="ECO:0000256" key="6">
    <source>
        <dbReference type="SAM" id="MobiDB-lite"/>
    </source>
</evidence>
<dbReference type="GO" id="GO:0016567">
    <property type="term" value="P:protein ubiquitination"/>
    <property type="evidence" value="ECO:0007669"/>
    <property type="project" value="UniProtKB-UniRule"/>
</dbReference>
<dbReference type="Pfam" id="PF25598">
    <property type="entry name" value="ARM_PUB"/>
    <property type="match status" value="1"/>
</dbReference>
<dbReference type="InterPro" id="IPR045210">
    <property type="entry name" value="RING-Ubox_PUB"/>
</dbReference>
<dbReference type="InterPro" id="IPR058678">
    <property type="entry name" value="ARM_PUB"/>
</dbReference>
<evidence type="ECO:0000256" key="1">
    <source>
        <dbReference type="ARBA" id="ARBA00000900"/>
    </source>
</evidence>
<dbReference type="Gene3D" id="3.30.40.10">
    <property type="entry name" value="Zinc/RING finger domain, C3HC4 (zinc finger)"/>
    <property type="match status" value="1"/>
</dbReference>
<dbReference type="Pfam" id="PF04564">
    <property type="entry name" value="U-box"/>
    <property type="match status" value="1"/>
</dbReference>
<dbReference type="InterPro" id="IPR045185">
    <property type="entry name" value="PUB22/23/24-like"/>
</dbReference>
<reference evidence="8 9" key="1">
    <citation type="journal article" date="2022" name="Nat. Plants">
        <title>Genomes of leafy and leafless Platanthera orchids illuminate the evolution of mycoheterotrophy.</title>
        <authorList>
            <person name="Li M.H."/>
            <person name="Liu K.W."/>
            <person name="Li Z."/>
            <person name="Lu H.C."/>
            <person name="Ye Q.L."/>
            <person name="Zhang D."/>
            <person name="Wang J.Y."/>
            <person name="Li Y.F."/>
            <person name="Zhong Z.M."/>
            <person name="Liu X."/>
            <person name="Yu X."/>
            <person name="Liu D.K."/>
            <person name="Tu X.D."/>
            <person name="Liu B."/>
            <person name="Hao Y."/>
            <person name="Liao X.Y."/>
            <person name="Jiang Y.T."/>
            <person name="Sun W.H."/>
            <person name="Chen J."/>
            <person name="Chen Y.Q."/>
            <person name="Ai Y."/>
            <person name="Zhai J.W."/>
            <person name="Wu S.S."/>
            <person name="Zhou Z."/>
            <person name="Hsiao Y.Y."/>
            <person name="Wu W.L."/>
            <person name="Chen Y.Y."/>
            <person name="Lin Y.F."/>
            <person name="Hsu J.L."/>
            <person name="Li C.Y."/>
            <person name="Wang Z.W."/>
            <person name="Zhao X."/>
            <person name="Zhong W.Y."/>
            <person name="Ma X.K."/>
            <person name="Ma L."/>
            <person name="Huang J."/>
            <person name="Chen G.Z."/>
            <person name="Huang M.Z."/>
            <person name="Huang L."/>
            <person name="Peng D.H."/>
            <person name="Luo Y.B."/>
            <person name="Zou S.Q."/>
            <person name="Chen S.P."/>
            <person name="Lan S."/>
            <person name="Tsai W.C."/>
            <person name="Van de Peer Y."/>
            <person name="Liu Z.J."/>
        </authorList>
    </citation>
    <scope>NUCLEOTIDE SEQUENCE [LARGE SCALE GENOMIC DNA]</scope>
    <source>
        <strain evidence="8">Lor287</strain>
    </source>
</reference>
<dbReference type="InterPro" id="IPR011989">
    <property type="entry name" value="ARM-like"/>
</dbReference>
<organism evidence="8 9">
    <name type="scientific">Platanthera zijinensis</name>
    <dbReference type="NCBI Taxonomy" id="2320716"/>
    <lineage>
        <taxon>Eukaryota</taxon>
        <taxon>Viridiplantae</taxon>
        <taxon>Streptophyta</taxon>
        <taxon>Embryophyta</taxon>
        <taxon>Tracheophyta</taxon>
        <taxon>Spermatophyta</taxon>
        <taxon>Magnoliopsida</taxon>
        <taxon>Liliopsida</taxon>
        <taxon>Asparagales</taxon>
        <taxon>Orchidaceae</taxon>
        <taxon>Orchidoideae</taxon>
        <taxon>Orchideae</taxon>
        <taxon>Orchidinae</taxon>
        <taxon>Platanthera</taxon>
    </lineage>
</organism>
<dbReference type="PROSITE" id="PS51698">
    <property type="entry name" value="U_BOX"/>
    <property type="match status" value="1"/>
</dbReference>
<evidence type="ECO:0000256" key="3">
    <source>
        <dbReference type="ARBA" id="ARBA00022679"/>
    </source>
</evidence>
<proteinExistence type="predicted"/>
<accession>A0AAP0BUW0</accession>
<dbReference type="PANTHER" id="PTHR22849:SF161">
    <property type="entry name" value="U-BOX DOMAIN-CONTAINING PROTEIN"/>
    <property type="match status" value="1"/>
</dbReference>
<dbReference type="InterPro" id="IPR003613">
    <property type="entry name" value="Ubox_domain"/>
</dbReference>
<dbReference type="SUPFAM" id="SSF48371">
    <property type="entry name" value="ARM repeat"/>
    <property type="match status" value="1"/>
</dbReference>
<dbReference type="SUPFAM" id="SSF57850">
    <property type="entry name" value="RING/U-box"/>
    <property type="match status" value="1"/>
</dbReference>
<evidence type="ECO:0000256" key="4">
    <source>
        <dbReference type="ARBA" id="ARBA00022786"/>
    </source>
</evidence>
<evidence type="ECO:0000313" key="8">
    <source>
        <dbReference type="EMBL" id="KAK8951496.1"/>
    </source>
</evidence>
<keyword evidence="9" id="KW-1185">Reference proteome</keyword>
<feature type="domain" description="U-box" evidence="7">
    <location>
        <begin position="29"/>
        <end position="103"/>
    </location>
</feature>
<evidence type="ECO:0000259" key="7">
    <source>
        <dbReference type="PROSITE" id="PS51698"/>
    </source>
</evidence>
<protein>
    <recommendedName>
        <fullName evidence="5 7">U-box domain-containing protein</fullName>
        <ecNumber evidence="5">2.3.2.27</ecNumber>
    </recommendedName>
    <alternativeName>
        <fullName evidence="5">RING-type E3 ubiquitin transferase PUB</fullName>
    </alternativeName>
</protein>
<gene>
    <name evidence="8" type="primary">PUB21</name>
    <name evidence="8" type="ORF">KSP39_PZI003087</name>
</gene>
<dbReference type="GO" id="GO:0061630">
    <property type="term" value="F:ubiquitin protein ligase activity"/>
    <property type="evidence" value="ECO:0007669"/>
    <property type="project" value="UniProtKB-UniRule"/>
</dbReference>
<dbReference type="EMBL" id="JBBWWQ010000003">
    <property type="protein sequence ID" value="KAK8951496.1"/>
    <property type="molecule type" value="Genomic_DNA"/>
</dbReference>
<sequence>MSFSFSRKARTGKPKTIKPGNLPMVPEFAIPDHFRCPISLDLMRDPVTAPTGITYDRQSIERWLDTGKSACPVTNRALAGEDLIPNHAIRRLIQDWCVANRSHGIERIPTPRIPVSSCDASSILSDISSASQRRDGERCLELARRVRFLAKESERNRRCFVSNAGPRVLAASFRISIAESLLIPTEILAALVGLLPFDDGTELSEMGSPESLNLIANIMKHGDIGGKLNSVMVVKKMVSSGEALKNAISRNNDLVEALAEFIKNPVSAQATKASMVATFLLISGDEKMATRFVELGLIPPILEMLVDSDKSMTEKALAVLDGLCECDPGRETACRNALAIPVLAKKMFRVSDMATEFAVSTMWKLCRNCGGGCLVECLQVGVFQKLLLLLQVDCGGKSKEKATEMLKLMSGCRGKLECIDTVDFKGLKRR</sequence>
<comment type="function">
    <text evidence="5">Functions as an E3 ubiquitin ligase.</text>
</comment>
<dbReference type="SMART" id="SM00504">
    <property type="entry name" value="Ubox"/>
    <property type="match status" value="1"/>
</dbReference>
<comment type="catalytic activity">
    <reaction evidence="1 5">
        <text>S-ubiquitinyl-[E2 ubiquitin-conjugating enzyme]-L-cysteine + [acceptor protein]-L-lysine = [E2 ubiquitin-conjugating enzyme]-L-cysteine + N(6)-ubiquitinyl-[acceptor protein]-L-lysine.</text>
        <dbReference type="EC" id="2.3.2.27"/>
    </reaction>
</comment>
<dbReference type="AlphaFoldDB" id="A0AAP0BUW0"/>
<name>A0AAP0BUW0_9ASPA</name>
<evidence type="ECO:0000313" key="9">
    <source>
        <dbReference type="Proteomes" id="UP001418222"/>
    </source>
</evidence>
<dbReference type="FunFam" id="3.30.40.10:FF:000442">
    <property type="entry name" value="RING-type E3 ubiquitin transferase"/>
    <property type="match status" value="1"/>
</dbReference>
<evidence type="ECO:0000256" key="5">
    <source>
        <dbReference type="RuleBase" id="RU369093"/>
    </source>
</evidence>
<dbReference type="EC" id="2.3.2.27" evidence="5"/>
<evidence type="ECO:0000256" key="2">
    <source>
        <dbReference type="ARBA" id="ARBA00004906"/>
    </source>
</evidence>
<comment type="caution">
    <text evidence="8">The sequence shown here is derived from an EMBL/GenBank/DDBJ whole genome shotgun (WGS) entry which is preliminary data.</text>
</comment>
<keyword evidence="3 5" id="KW-0808">Transferase</keyword>
<dbReference type="PANTHER" id="PTHR22849">
    <property type="entry name" value="WDSAM1 PROTEIN"/>
    <property type="match status" value="1"/>
</dbReference>
<dbReference type="Gene3D" id="1.25.10.10">
    <property type="entry name" value="Leucine-rich Repeat Variant"/>
    <property type="match status" value="1"/>
</dbReference>
<dbReference type="InterPro" id="IPR013083">
    <property type="entry name" value="Znf_RING/FYVE/PHD"/>
</dbReference>
<dbReference type="CDD" id="cd16664">
    <property type="entry name" value="RING-Ubox_PUB"/>
    <property type="match status" value="1"/>
</dbReference>
<dbReference type="InterPro" id="IPR016024">
    <property type="entry name" value="ARM-type_fold"/>
</dbReference>